<keyword evidence="3" id="KW-0255">Endonuclease</keyword>
<evidence type="ECO:0000256" key="3">
    <source>
        <dbReference type="ARBA" id="ARBA00022759"/>
    </source>
</evidence>
<dbReference type="Pfam" id="PF20803">
    <property type="entry name" value="PaaX_M"/>
    <property type="match status" value="1"/>
</dbReference>
<evidence type="ECO:0000256" key="4">
    <source>
        <dbReference type="ARBA" id="ARBA00022801"/>
    </source>
</evidence>
<keyword evidence="4" id="KW-0378">Hydrolase</keyword>
<name>A0A0G0ZGU2_9BACT</name>
<dbReference type="EMBL" id="LCDG01000004">
    <property type="protein sequence ID" value="KKS47904.1"/>
    <property type="molecule type" value="Genomic_DNA"/>
</dbReference>
<keyword evidence="6" id="KW-0051">Antiviral defense</keyword>
<reference evidence="9 10" key="1">
    <citation type="journal article" date="2015" name="Nature">
        <title>rRNA introns, odd ribosomes, and small enigmatic genomes across a large radiation of phyla.</title>
        <authorList>
            <person name="Brown C.T."/>
            <person name="Hug L.A."/>
            <person name="Thomas B.C."/>
            <person name="Sharon I."/>
            <person name="Castelle C.J."/>
            <person name="Singh A."/>
            <person name="Wilkins M.J."/>
            <person name="Williams K.H."/>
            <person name="Banfield J.F."/>
        </authorList>
    </citation>
    <scope>NUCLEOTIDE SEQUENCE [LARGE SCALE GENOMIC DNA]</scope>
</reference>
<dbReference type="SUPFAM" id="SSF143430">
    <property type="entry name" value="TTP0101/SSO1404-like"/>
    <property type="match status" value="1"/>
</dbReference>
<evidence type="ECO:0000313" key="10">
    <source>
        <dbReference type="Proteomes" id="UP000034704"/>
    </source>
</evidence>
<evidence type="ECO:0000313" key="9">
    <source>
        <dbReference type="EMBL" id="KKS47904.1"/>
    </source>
</evidence>
<keyword evidence="7" id="KW-0472">Membrane</keyword>
<gene>
    <name evidence="9" type="ORF">UV12_C0004G0012</name>
</gene>
<dbReference type="Gene3D" id="3.30.70.2650">
    <property type="match status" value="1"/>
</dbReference>
<dbReference type="Proteomes" id="UP000034704">
    <property type="component" value="Unassembled WGS sequence"/>
</dbReference>
<feature type="transmembrane region" description="Helical" evidence="7">
    <location>
        <begin position="12"/>
        <end position="33"/>
    </location>
</feature>
<keyword evidence="7" id="KW-0812">Transmembrane</keyword>
<dbReference type="InterPro" id="IPR021127">
    <property type="entry name" value="CRISPR_associated_Cas2"/>
</dbReference>
<keyword evidence="1" id="KW-0540">Nuclease</keyword>
<dbReference type="STRING" id="1618756.UV12_C0004G0012"/>
<feature type="domain" description="Transcriptional repressor PaaX-like central Cas2-like" evidence="8">
    <location>
        <begin position="98"/>
        <end position="172"/>
    </location>
</feature>
<organism evidence="9 10">
    <name type="scientific">Candidatus Nomurabacteria bacterium GW2011_GWC2_42_20</name>
    <dbReference type="NCBI Taxonomy" id="1618756"/>
    <lineage>
        <taxon>Bacteria</taxon>
        <taxon>Candidatus Nomuraibacteriota</taxon>
    </lineage>
</organism>
<evidence type="ECO:0000256" key="1">
    <source>
        <dbReference type="ARBA" id="ARBA00022722"/>
    </source>
</evidence>
<dbReference type="GO" id="GO:0004521">
    <property type="term" value="F:RNA endonuclease activity"/>
    <property type="evidence" value="ECO:0007669"/>
    <property type="project" value="InterPro"/>
</dbReference>
<evidence type="ECO:0000256" key="6">
    <source>
        <dbReference type="ARBA" id="ARBA00023118"/>
    </source>
</evidence>
<accession>A0A0G0ZGU2</accession>
<dbReference type="AlphaFoldDB" id="A0A0G0ZGU2"/>
<evidence type="ECO:0000256" key="5">
    <source>
        <dbReference type="ARBA" id="ARBA00022842"/>
    </source>
</evidence>
<protein>
    <submittedName>
        <fullName evidence="9">Repressor</fullName>
    </submittedName>
</protein>
<dbReference type="NCBIfam" id="TIGR01573">
    <property type="entry name" value="cas2"/>
    <property type="match status" value="1"/>
</dbReference>
<keyword evidence="7" id="KW-1133">Transmembrane helix</keyword>
<keyword evidence="5" id="KW-0460">Magnesium</keyword>
<sequence>MGKLTRDERREVILKILLGVGFLTTAIVAPNAVRVFKYFIPMDRRDRWNIKQSFVRLEKNGLIKKKITNGEEYYSLTLLGSKRAKKYKLDSMKIEAQKKWDGMWRLVMFDIPEDKKIARRGVNLVLKKLGCVQYQKSVFITPFPCEKEIDFVGECFDARKYIRVIIARDVEGVAQIRKVFNV</sequence>
<dbReference type="GO" id="GO:0043571">
    <property type="term" value="P:maintenance of CRISPR repeat elements"/>
    <property type="evidence" value="ECO:0007669"/>
    <property type="project" value="InterPro"/>
</dbReference>
<comment type="caution">
    <text evidence="9">The sequence shown here is derived from an EMBL/GenBank/DDBJ whole genome shotgun (WGS) entry which is preliminary data.</text>
</comment>
<evidence type="ECO:0000256" key="7">
    <source>
        <dbReference type="SAM" id="Phobius"/>
    </source>
</evidence>
<evidence type="ECO:0000259" key="8">
    <source>
        <dbReference type="Pfam" id="PF20803"/>
    </source>
</evidence>
<proteinExistence type="predicted"/>
<evidence type="ECO:0000256" key="2">
    <source>
        <dbReference type="ARBA" id="ARBA00022723"/>
    </source>
</evidence>
<dbReference type="InterPro" id="IPR048846">
    <property type="entry name" value="PaaX-like_central"/>
</dbReference>
<keyword evidence="2" id="KW-0479">Metal-binding</keyword>